<evidence type="ECO:0000313" key="7">
    <source>
        <dbReference type="Proteomes" id="UP001295740"/>
    </source>
</evidence>
<dbReference type="InterPro" id="IPR009071">
    <property type="entry name" value="HMG_box_dom"/>
</dbReference>
<dbReference type="AlphaFoldDB" id="A0AAI8YEI0"/>
<evidence type="ECO:0000256" key="3">
    <source>
        <dbReference type="PROSITE-ProRule" id="PRU00267"/>
    </source>
</evidence>
<evidence type="ECO:0000259" key="5">
    <source>
        <dbReference type="PROSITE" id="PS50118"/>
    </source>
</evidence>
<dbReference type="SUPFAM" id="SSF47095">
    <property type="entry name" value="HMG-box"/>
    <property type="match status" value="2"/>
</dbReference>
<feature type="domain" description="HMG box" evidence="5">
    <location>
        <begin position="233"/>
        <end position="299"/>
    </location>
</feature>
<keyword evidence="1 3" id="KW-0238">DNA-binding</keyword>
<evidence type="ECO:0000256" key="2">
    <source>
        <dbReference type="ARBA" id="ARBA00023242"/>
    </source>
</evidence>
<dbReference type="InterPro" id="IPR051965">
    <property type="entry name" value="ChromReg_NeuronalGeneExpr"/>
</dbReference>
<organism evidence="6 7">
    <name type="scientific">Anthostomella pinea</name>
    <dbReference type="NCBI Taxonomy" id="933095"/>
    <lineage>
        <taxon>Eukaryota</taxon>
        <taxon>Fungi</taxon>
        <taxon>Dikarya</taxon>
        <taxon>Ascomycota</taxon>
        <taxon>Pezizomycotina</taxon>
        <taxon>Sordariomycetes</taxon>
        <taxon>Xylariomycetidae</taxon>
        <taxon>Xylariales</taxon>
        <taxon>Xylariaceae</taxon>
        <taxon>Anthostomella</taxon>
    </lineage>
</organism>
<name>A0AAI8YEI0_9PEZI</name>
<reference evidence="6" key="1">
    <citation type="submission" date="2023-10" db="EMBL/GenBank/DDBJ databases">
        <authorList>
            <person name="Hackl T."/>
        </authorList>
    </citation>
    <scope>NUCLEOTIDE SEQUENCE</scope>
</reference>
<dbReference type="SMART" id="SM00398">
    <property type="entry name" value="HMG"/>
    <property type="match status" value="1"/>
</dbReference>
<accession>A0AAI8YEI0</accession>
<dbReference type="PROSITE" id="PS50118">
    <property type="entry name" value="HMG_BOX_2"/>
    <property type="match status" value="1"/>
</dbReference>
<dbReference type="PANTHER" id="PTHR46040:SF3">
    <property type="entry name" value="HIGH MOBILITY GROUP PROTEIN 2"/>
    <property type="match status" value="1"/>
</dbReference>
<evidence type="ECO:0000313" key="6">
    <source>
        <dbReference type="EMBL" id="CAJ2501782.1"/>
    </source>
</evidence>
<sequence length="307" mass="34450">MLSSIGRAATKQLRSAAVVTSPSSIVVTRGAGSSSFSYIVISRSYATAGRPKGSTKSTKSTTVEKTKKATEKAPETKKQQRARENREAREAATKEKEERRQFLAEKKKVVTERRELRETALYDTEPKSLPADKWPIYLAQTSEGQPRGSGPLGSRMAAIAEEYKKISPPERQRLEVLAHDNKLLNAAAYKAWVESHTPQQIVAANKARKLLKTKYNIPKAKLNARTIKDERQPKRPSTPFSLFTKARWATGDYANHSIVEATINISKEWRALQDSERQPYLDIAKAEVDRYHKDHDAVLGREVSPVH</sequence>
<feature type="region of interest" description="Disordered" evidence="4">
    <location>
        <begin position="47"/>
        <end position="100"/>
    </location>
</feature>
<dbReference type="EMBL" id="CAUWAG010000003">
    <property type="protein sequence ID" value="CAJ2501782.1"/>
    <property type="molecule type" value="Genomic_DNA"/>
</dbReference>
<protein>
    <submittedName>
        <fullName evidence="6">Uu.00g046350.m01.CDS01</fullName>
    </submittedName>
</protein>
<gene>
    <name evidence="6" type="ORF">KHLLAP_LOCUS2250</name>
</gene>
<dbReference type="Pfam" id="PF00505">
    <property type="entry name" value="HMG_box"/>
    <property type="match status" value="1"/>
</dbReference>
<keyword evidence="7" id="KW-1185">Reference proteome</keyword>
<dbReference type="GO" id="GO:0003677">
    <property type="term" value="F:DNA binding"/>
    <property type="evidence" value="ECO:0007669"/>
    <property type="project" value="UniProtKB-UniRule"/>
</dbReference>
<comment type="caution">
    <text evidence="6">The sequence shown here is derived from an EMBL/GenBank/DDBJ whole genome shotgun (WGS) entry which is preliminary data.</text>
</comment>
<feature type="compositionally biased region" description="Low complexity" evidence="4">
    <location>
        <begin position="52"/>
        <end position="61"/>
    </location>
</feature>
<proteinExistence type="predicted"/>
<evidence type="ECO:0000256" key="1">
    <source>
        <dbReference type="ARBA" id="ARBA00023125"/>
    </source>
</evidence>
<feature type="DNA-binding region" description="HMG box" evidence="3">
    <location>
        <begin position="233"/>
        <end position="299"/>
    </location>
</feature>
<feature type="region of interest" description="Disordered" evidence="4">
    <location>
        <begin position="1"/>
        <end position="21"/>
    </location>
</feature>
<dbReference type="Gene3D" id="1.10.30.10">
    <property type="entry name" value="High mobility group box domain"/>
    <property type="match status" value="2"/>
</dbReference>
<feature type="compositionally biased region" description="Basic and acidic residues" evidence="4">
    <location>
        <begin position="62"/>
        <end position="100"/>
    </location>
</feature>
<dbReference type="PANTHER" id="PTHR46040">
    <property type="entry name" value="HIGH MOBILITY GROUP PROTEIN 2"/>
    <property type="match status" value="1"/>
</dbReference>
<evidence type="ECO:0000256" key="4">
    <source>
        <dbReference type="SAM" id="MobiDB-lite"/>
    </source>
</evidence>
<dbReference type="GO" id="GO:0010468">
    <property type="term" value="P:regulation of gene expression"/>
    <property type="evidence" value="ECO:0007669"/>
    <property type="project" value="TreeGrafter"/>
</dbReference>
<keyword evidence="2 3" id="KW-0539">Nucleus</keyword>
<dbReference type="CDD" id="cd00084">
    <property type="entry name" value="HMG-box_SF"/>
    <property type="match status" value="1"/>
</dbReference>
<dbReference type="InterPro" id="IPR036910">
    <property type="entry name" value="HMG_box_dom_sf"/>
</dbReference>
<dbReference type="Proteomes" id="UP001295740">
    <property type="component" value="Unassembled WGS sequence"/>
</dbReference>
<dbReference type="GO" id="GO:0005634">
    <property type="term" value="C:nucleus"/>
    <property type="evidence" value="ECO:0007669"/>
    <property type="project" value="UniProtKB-UniRule"/>
</dbReference>